<dbReference type="PROSITE" id="PS51975">
    <property type="entry name" value="RNASE_H_2"/>
    <property type="match status" value="1"/>
</dbReference>
<keyword evidence="13 14" id="KW-0464">Manganese</keyword>
<name>A0ABS1V1C2_9PROT</name>
<proteinExistence type="inferred from homology"/>
<dbReference type="InterPro" id="IPR012337">
    <property type="entry name" value="RNaseH-like_sf"/>
</dbReference>
<evidence type="ECO:0000256" key="4">
    <source>
        <dbReference type="ARBA" id="ARBA00004496"/>
    </source>
</evidence>
<evidence type="ECO:0000256" key="8">
    <source>
        <dbReference type="ARBA" id="ARBA00022490"/>
    </source>
</evidence>
<evidence type="ECO:0000259" key="17">
    <source>
        <dbReference type="PROSITE" id="PS51975"/>
    </source>
</evidence>
<dbReference type="Gene3D" id="3.30.420.10">
    <property type="entry name" value="Ribonuclease H-like superfamily/Ribonuclease H"/>
    <property type="match status" value="1"/>
</dbReference>
<dbReference type="PANTHER" id="PTHR10954:SF18">
    <property type="entry name" value="RIBONUCLEASE HII"/>
    <property type="match status" value="1"/>
</dbReference>
<dbReference type="Pfam" id="PF01351">
    <property type="entry name" value="RNase_HII"/>
    <property type="match status" value="1"/>
</dbReference>
<comment type="similarity">
    <text evidence="5 14 16">Belongs to the RNase HII family.</text>
</comment>
<evidence type="ECO:0000256" key="1">
    <source>
        <dbReference type="ARBA" id="ARBA00000077"/>
    </source>
</evidence>
<evidence type="ECO:0000313" key="19">
    <source>
        <dbReference type="Proteomes" id="UP000606490"/>
    </source>
</evidence>
<comment type="function">
    <text evidence="3 14 16">Endonuclease that specifically degrades the RNA of RNA-DNA hybrids.</text>
</comment>
<organism evidence="18 19">
    <name type="scientific">Belnapia mucosa</name>
    <dbReference type="NCBI Taxonomy" id="2804532"/>
    <lineage>
        <taxon>Bacteria</taxon>
        <taxon>Pseudomonadati</taxon>
        <taxon>Pseudomonadota</taxon>
        <taxon>Alphaproteobacteria</taxon>
        <taxon>Acetobacterales</taxon>
        <taxon>Roseomonadaceae</taxon>
        <taxon>Belnapia</taxon>
    </lineage>
</organism>
<keyword evidence="19" id="KW-1185">Reference proteome</keyword>
<gene>
    <name evidence="14" type="primary">rnhB</name>
    <name evidence="18" type="ORF">JMJ55_08545</name>
</gene>
<dbReference type="EC" id="3.1.26.4" evidence="6 14"/>
<evidence type="ECO:0000256" key="5">
    <source>
        <dbReference type="ARBA" id="ARBA00007383"/>
    </source>
</evidence>
<dbReference type="EMBL" id="JAEUXJ010000003">
    <property type="protein sequence ID" value="MBL6455367.1"/>
    <property type="molecule type" value="Genomic_DNA"/>
</dbReference>
<dbReference type="InterPro" id="IPR036397">
    <property type="entry name" value="RNaseH_sf"/>
</dbReference>
<dbReference type="Proteomes" id="UP000606490">
    <property type="component" value="Unassembled WGS sequence"/>
</dbReference>
<accession>A0ABS1V1C2</accession>
<comment type="catalytic activity">
    <reaction evidence="1 14 15 16">
        <text>Endonucleolytic cleavage to 5'-phosphomonoester.</text>
        <dbReference type="EC" id="3.1.26.4"/>
    </reaction>
</comment>
<dbReference type="InterPro" id="IPR022898">
    <property type="entry name" value="RNase_HII"/>
</dbReference>
<dbReference type="SUPFAM" id="SSF53098">
    <property type="entry name" value="Ribonuclease H-like"/>
    <property type="match status" value="1"/>
</dbReference>
<evidence type="ECO:0000256" key="14">
    <source>
        <dbReference type="HAMAP-Rule" id="MF_00052"/>
    </source>
</evidence>
<reference evidence="18 19" key="1">
    <citation type="submission" date="2021-01" db="EMBL/GenBank/DDBJ databases">
        <title>Belnapia mucosa sp. nov. and Belnapia arida sp. nov., isolated from the Tabernas Desert (Almeria, Spain).</title>
        <authorList>
            <person name="Molina-Menor E."/>
            <person name="Vidal-Verdu A."/>
            <person name="Calonge A."/>
            <person name="Satari L."/>
            <person name="Pereto Magraner J."/>
            <person name="Porcar Miralles M."/>
        </authorList>
    </citation>
    <scope>NUCLEOTIDE SEQUENCE [LARGE SCALE GENOMIC DNA]</scope>
    <source>
        <strain evidence="18 19">T6</strain>
    </source>
</reference>
<evidence type="ECO:0000256" key="10">
    <source>
        <dbReference type="ARBA" id="ARBA00022723"/>
    </source>
</evidence>
<feature type="binding site" evidence="14 15">
    <location>
        <position position="117"/>
    </location>
    <ligand>
        <name>a divalent metal cation</name>
        <dbReference type="ChEBI" id="CHEBI:60240"/>
    </ligand>
</feature>
<feature type="binding site" evidence="14 15">
    <location>
        <position position="19"/>
    </location>
    <ligand>
        <name>a divalent metal cation</name>
        <dbReference type="ChEBI" id="CHEBI:60240"/>
    </ligand>
</feature>
<protein>
    <recommendedName>
        <fullName evidence="7 14">Ribonuclease HII</fullName>
        <shortName evidence="14">RNase HII</shortName>
        <ecNumber evidence="6 14">3.1.26.4</ecNumber>
    </recommendedName>
</protein>
<comment type="caution">
    <text evidence="18">The sequence shown here is derived from an EMBL/GenBank/DDBJ whole genome shotgun (WGS) entry which is preliminary data.</text>
</comment>
<dbReference type="PANTHER" id="PTHR10954">
    <property type="entry name" value="RIBONUCLEASE H2 SUBUNIT A"/>
    <property type="match status" value="1"/>
</dbReference>
<keyword evidence="12 14" id="KW-0378">Hydrolase</keyword>
<evidence type="ECO:0000313" key="18">
    <source>
        <dbReference type="EMBL" id="MBL6455367.1"/>
    </source>
</evidence>
<dbReference type="InterPro" id="IPR001352">
    <property type="entry name" value="RNase_HII/HIII"/>
</dbReference>
<evidence type="ECO:0000256" key="3">
    <source>
        <dbReference type="ARBA" id="ARBA00004065"/>
    </source>
</evidence>
<dbReference type="HAMAP" id="MF_00052_B">
    <property type="entry name" value="RNase_HII_B"/>
    <property type="match status" value="1"/>
</dbReference>
<evidence type="ECO:0000256" key="12">
    <source>
        <dbReference type="ARBA" id="ARBA00022801"/>
    </source>
</evidence>
<evidence type="ECO:0000256" key="6">
    <source>
        <dbReference type="ARBA" id="ARBA00012180"/>
    </source>
</evidence>
<feature type="domain" description="RNase H type-2" evidence="17">
    <location>
        <begin position="12"/>
        <end position="207"/>
    </location>
</feature>
<dbReference type="InterPro" id="IPR024567">
    <property type="entry name" value="RNase_HII/HIII_dom"/>
</dbReference>
<keyword evidence="10 14" id="KW-0479">Metal-binding</keyword>
<sequence>MPHFLLESEAGGRVAGVDEAGRGPLAGPVLAAAVVFPAGVPPALADLLDDSKRLTAAAREAAFIALLEAARRGEADCAIAAASAEEIGRINILRATHLAMARAVARLAAPPALALVDGNQPPPLPCPVRCVVGGDGQSLSIAAASILAKVMRDRAMARLDPRWPAYGFARHAGYPTARHRAALAEHGPSPHHRRGFAPVDQAALRFG</sequence>
<keyword evidence="8 14" id="KW-0963">Cytoplasm</keyword>
<evidence type="ECO:0000256" key="16">
    <source>
        <dbReference type="RuleBase" id="RU003515"/>
    </source>
</evidence>
<comment type="cofactor">
    <cofactor evidence="2">
        <name>Mg(2+)</name>
        <dbReference type="ChEBI" id="CHEBI:18420"/>
    </cofactor>
</comment>
<keyword evidence="11 14" id="KW-0255">Endonuclease</keyword>
<evidence type="ECO:0000256" key="7">
    <source>
        <dbReference type="ARBA" id="ARBA00019179"/>
    </source>
</evidence>
<dbReference type="GO" id="GO:0004523">
    <property type="term" value="F:RNA-DNA hybrid ribonuclease activity"/>
    <property type="evidence" value="ECO:0007669"/>
    <property type="project" value="UniProtKB-EC"/>
</dbReference>
<evidence type="ECO:0000256" key="13">
    <source>
        <dbReference type="ARBA" id="ARBA00023211"/>
    </source>
</evidence>
<dbReference type="RefSeq" id="WP_202825113.1">
    <property type="nucleotide sequence ID" value="NZ_JAEUXJ010000003.1"/>
</dbReference>
<dbReference type="NCBIfam" id="NF000595">
    <property type="entry name" value="PRK00015.1-3"/>
    <property type="match status" value="1"/>
</dbReference>
<comment type="subcellular location">
    <subcellularLocation>
        <location evidence="4 14">Cytoplasm</location>
    </subcellularLocation>
</comment>
<evidence type="ECO:0000256" key="11">
    <source>
        <dbReference type="ARBA" id="ARBA00022759"/>
    </source>
</evidence>
<keyword evidence="9 14" id="KW-0540">Nuclease</keyword>
<evidence type="ECO:0000256" key="9">
    <source>
        <dbReference type="ARBA" id="ARBA00022722"/>
    </source>
</evidence>
<comment type="cofactor">
    <cofactor evidence="14 15">
        <name>Mn(2+)</name>
        <dbReference type="ChEBI" id="CHEBI:29035"/>
    </cofactor>
    <cofactor evidence="14 15">
        <name>Mg(2+)</name>
        <dbReference type="ChEBI" id="CHEBI:18420"/>
    </cofactor>
    <text evidence="14 15">Manganese or magnesium. Binds 1 divalent metal ion per monomer in the absence of substrate. May bind a second metal ion after substrate binding.</text>
</comment>
<evidence type="ECO:0000256" key="15">
    <source>
        <dbReference type="PROSITE-ProRule" id="PRU01319"/>
    </source>
</evidence>
<evidence type="ECO:0000256" key="2">
    <source>
        <dbReference type="ARBA" id="ARBA00001946"/>
    </source>
</evidence>
<dbReference type="CDD" id="cd07182">
    <property type="entry name" value="RNase_HII_bacteria_HII_like"/>
    <property type="match status" value="1"/>
</dbReference>
<feature type="binding site" evidence="14 15">
    <location>
        <position position="18"/>
    </location>
    <ligand>
        <name>a divalent metal cation</name>
        <dbReference type="ChEBI" id="CHEBI:60240"/>
    </ligand>
</feature>